<feature type="transmembrane region" description="Helical" evidence="1">
    <location>
        <begin position="122"/>
        <end position="143"/>
    </location>
</feature>
<organism evidence="2 3">
    <name type="scientific">Neocallimastix californiae</name>
    <dbReference type="NCBI Taxonomy" id="1754190"/>
    <lineage>
        <taxon>Eukaryota</taxon>
        <taxon>Fungi</taxon>
        <taxon>Fungi incertae sedis</taxon>
        <taxon>Chytridiomycota</taxon>
        <taxon>Chytridiomycota incertae sedis</taxon>
        <taxon>Neocallimastigomycetes</taxon>
        <taxon>Neocallimastigales</taxon>
        <taxon>Neocallimastigaceae</taxon>
        <taxon>Neocallimastix</taxon>
    </lineage>
</organism>
<dbReference type="InterPro" id="IPR025699">
    <property type="entry name" value="ABC2_memb-like"/>
</dbReference>
<evidence type="ECO:0000313" key="2">
    <source>
        <dbReference type="EMBL" id="ORY27511.1"/>
    </source>
</evidence>
<sequence>MIINQDNIYIQTIIYGLIWAIICFLFYNVANENKNEEKKEKISTLNAYANRILIPEKYQKIAYPLISFIFSGSVFIGLKFLSKESGYDYQILIPSIQLMLLIHYACFAFFWITLFNKQNQKAYFLSSVLFITVLFIYFAIININEENIEGDNIQLKEISNKPTIFIIISIIINFYLIIISMIYTAAENKKGILSYLGDALMKIFNTKPSNQTCPTNIEKRLNKKY</sequence>
<keyword evidence="3" id="KW-1185">Reference proteome</keyword>
<name>A0A1Y2AY67_9FUNG</name>
<dbReference type="Pfam" id="PF13346">
    <property type="entry name" value="ABC2_membrane_5"/>
    <property type="match status" value="1"/>
</dbReference>
<keyword evidence="1" id="KW-1133">Transmembrane helix</keyword>
<dbReference type="AlphaFoldDB" id="A0A1Y2AY67"/>
<gene>
    <name evidence="2" type="ORF">LY90DRAFT_513383</name>
</gene>
<dbReference type="EMBL" id="MCOG01000192">
    <property type="protein sequence ID" value="ORY27511.1"/>
    <property type="molecule type" value="Genomic_DNA"/>
</dbReference>
<accession>A0A1Y2AY67</accession>
<dbReference type="OrthoDB" id="2154380at2759"/>
<reference evidence="2 3" key="1">
    <citation type="submission" date="2016-08" db="EMBL/GenBank/DDBJ databases">
        <title>A Parts List for Fungal Cellulosomes Revealed by Comparative Genomics.</title>
        <authorList>
            <consortium name="DOE Joint Genome Institute"/>
            <person name="Haitjema C.H."/>
            <person name="Gilmore S.P."/>
            <person name="Henske J.K."/>
            <person name="Solomon K.V."/>
            <person name="De Groot R."/>
            <person name="Kuo A."/>
            <person name="Mondo S.J."/>
            <person name="Salamov A.A."/>
            <person name="Labutti K."/>
            <person name="Zhao Z."/>
            <person name="Chiniquy J."/>
            <person name="Barry K."/>
            <person name="Brewer H.M."/>
            <person name="Purvine S.O."/>
            <person name="Wright A.T."/>
            <person name="Boxma B."/>
            <person name="Van Alen T."/>
            <person name="Hackstein J.H."/>
            <person name="Baker S.E."/>
            <person name="Grigoriev I.V."/>
            <person name="O'Malley M.A."/>
        </authorList>
    </citation>
    <scope>NUCLEOTIDE SEQUENCE [LARGE SCALE GENOMIC DNA]</scope>
    <source>
        <strain evidence="2 3">G1</strain>
    </source>
</reference>
<feature type="transmembrane region" description="Helical" evidence="1">
    <location>
        <begin position="12"/>
        <end position="30"/>
    </location>
</feature>
<feature type="transmembrane region" description="Helical" evidence="1">
    <location>
        <begin position="163"/>
        <end position="186"/>
    </location>
</feature>
<keyword evidence="1" id="KW-0472">Membrane</keyword>
<proteinExistence type="predicted"/>
<keyword evidence="1" id="KW-0812">Transmembrane</keyword>
<protein>
    <submittedName>
        <fullName evidence="2">Uncharacterized protein</fullName>
    </submittedName>
</protein>
<comment type="caution">
    <text evidence="2">The sequence shown here is derived from an EMBL/GenBank/DDBJ whole genome shotgun (WGS) entry which is preliminary data.</text>
</comment>
<evidence type="ECO:0000256" key="1">
    <source>
        <dbReference type="SAM" id="Phobius"/>
    </source>
</evidence>
<feature type="transmembrane region" description="Helical" evidence="1">
    <location>
        <begin position="61"/>
        <end position="81"/>
    </location>
</feature>
<evidence type="ECO:0000313" key="3">
    <source>
        <dbReference type="Proteomes" id="UP000193920"/>
    </source>
</evidence>
<feature type="transmembrane region" description="Helical" evidence="1">
    <location>
        <begin position="93"/>
        <end position="115"/>
    </location>
</feature>
<dbReference type="Proteomes" id="UP000193920">
    <property type="component" value="Unassembled WGS sequence"/>
</dbReference>